<name>A0AAJ0DEG1_9PEZI</name>
<feature type="region of interest" description="Disordered" evidence="1">
    <location>
        <begin position="69"/>
        <end position="91"/>
    </location>
</feature>
<accession>A0AAJ0DEG1</accession>
<evidence type="ECO:0000256" key="1">
    <source>
        <dbReference type="SAM" id="MobiDB-lite"/>
    </source>
</evidence>
<protein>
    <recommendedName>
        <fullName evidence="4">Apple domain-containing protein</fullName>
    </recommendedName>
</protein>
<dbReference type="AlphaFoldDB" id="A0AAJ0DEG1"/>
<evidence type="ECO:0000313" key="2">
    <source>
        <dbReference type="EMBL" id="KAK3048274.1"/>
    </source>
</evidence>
<dbReference type="EMBL" id="JAWDJX010000051">
    <property type="protein sequence ID" value="KAK3048274.1"/>
    <property type="molecule type" value="Genomic_DNA"/>
</dbReference>
<proteinExistence type="predicted"/>
<organism evidence="2 3">
    <name type="scientific">Extremus antarcticus</name>
    <dbReference type="NCBI Taxonomy" id="702011"/>
    <lineage>
        <taxon>Eukaryota</taxon>
        <taxon>Fungi</taxon>
        <taxon>Dikarya</taxon>
        <taxon>Ascomycota</taxon>
        <taxon>Pezizomycotina</taxon>
        <taxon>Dothideomycetes</taxon>
        <taxon>Dothideomycetidae</taxon>
        <taxon>Mycosphaerellales</taxon>
        <taxon>Extremaceae</taxon>
        <taxon>Extremus</taxon>
    </lineage>
</organism>
<gene>
    <name evidence="2" type="ORF">LTR09_010436</name>
</gene>
<evidence type="ECO:0000313" key="3">
    <source>
        <dbReference type="Proteomes" id="UP001271007"/>
    </source>
</evidence>
<sequence length="356" mass="38034">MPSTAEMFSVILRCYGYNHPISFGIEYINLYVLPSASASGASLSPSTSATSSLSAPFAPLSSTSTVSMTSSSSSSIQPVRTGPSCPSADGTTFTETDGSEFLILCNSDYSPFIGEYSPDMPQSPQAADSLVSCMDLCTNNGTLCMGVVWQAANNQCNLQTSMAVAQPGRSRSGYVASALRQSGPASGGVPQQVISNGEFSGPGLTPWPWSVDQNGNDDFRNVNGAAFVQFPETYVGVNLMQPISVPAGQSWFLSAHIDVTMDNNTNCVMNIQTDGQAVWSYGFDFQDQHKYINASGYVYPYATATQIYMGMWCQAITRDTYSPFSASLAFDRIGLWVFPQPSGTSSTIAQPTSYAR</sequence>
<comment type="caution">
    <text evidence="2">The sequence shown here is derived from an EMBL/GenBank/DDBJ whole genome shotgun (WGS) entry which is preliminary data.</text>
</comment>
<reference evidence="2" key="1">
    <citation type="submission" date="2023-04" db="EMBL/GenBank/DDBJ databases">
        <title>Black Yeasts Isolated from many extreme environments.</title>
        <authorList>
            <person name="Coleine C."/>
            <person name="Stajich J.E."/>
            <person name="Selbmann L."/>
        </authorList>
    </citation>
    <scope>NUCLEOTIDE SEQUENCE</scope>
    <source>
        <strain evidence="2">CCFEE 5312</strain>
    </source>
</reference>
<evidence type="ECO:0008006" key="4">
    <source>
        <dbReference type="Google" id="ProtNLM"/>
    </source>
</evidence>
<keyword evidence="3" id="KW-1185">Reference proteome</keyword>
<dbReference type="Proteomes" id="UP001271007">
    <property type="component" value="Unassembled WGS sequence"/>
</dbReference>